<evidence type="ECO:0000259" key="3">
    <source>
        <dbReference type="Pfam" id="PF08220"/>
    </source>
</evidence>
<dbReference type="Proteomes" id="UP000046395">
    <property type="component" value="Unassembled WGS sequence"/>
</dbReference>
<accession>A0A5S6Q611</accession>
<dbReference type="SUPFAM" id="SSF46785">
    <property type="entry name" value="Winged helix' DNA-binding domain"/>
    <property type="match status" value="1"/>
</dbReference>
<dbReference type="GO" id="GO:0003700">
    <property type="term" value="F:DNA-binding transcription factor activity"/>
    <property type="evidence" value="ECO:0007669"/>
    <property type="project" value="InterPro"/>
</dbReference>
<dbReference type="STRING" id="70415.A0A5S6Q611"/>
<reference evidence="5" key="1">
    <citation type="submission" date="2019-12" db="UniProtKB">
        <authorList>
            <consortium name="WormBaseParasite"/>
        </authorList>
    </citation>
    <scope>IDENTIFICATION</scope>
</reference>
<dbReference type="Pfam" id="PF08220">
    <property type="entry name" value="HTH_DeoR"/>
    <property type="match status" value="1"/>
</dbReference>
<evidence type="ECO:0000313" key="5">
    <source>
        <dbReference type="WBParaSite" id="TMUE_1000002594.1"/>
    </source>
</evidence>
<name>A0A5S6Q611_TRIMR</name>
<dbReference type="InterPro" id="IPR036390">
    <property type="entry name" value="WH_DNA-bd_sf"/>
</dbReference>
<protein>
    <submittedName>
        <fullName evidence="5">HTH_11 domain-containing protein</fullName>
    </submittedName>
</protein>
<dbReference type="InterPro" id="IPR001034">
    <property type="entry name" value="DeoR_HTH"/>
</dbReference>
<keyword evidence="1" id="KW-0805">Transcription regulation</keyword>
<proteinExistence type="predicted"/>
<dbReference type="Gene3D" id="1.10.10.10">
    <property type="entry name" value="Winged helix-like DNA-binding domain superfamily/Winged helix DNA-binding domain"/>
    <property type="match status" value="1"/>
</dbReference>
<organism evidence="4 5">
    <name type="scientific">Trichuris muris</name>
    <name type="common">Mouse whipworm</name>
    <dbReference type="NCBI Taxonomy" id="70415"/>
    <lineage>
        <taxon>Eukaryota</taxon>
        <taxon>Metazoa</taxon>
        <taxon>Ecdysozoa</taxon>
        <taxon>Nematoda</taxon>
        <taxon>Enoplea</taxon>
        <taxon>Dorylaimia</taxon>
        <taxon>Trichinellida</taxon>
        <taxon>Trichuridae</taxon>
        <taxon>Trichuris</taxon>
    </lineage>
</organism>
<feature type="domain" description="HTH deoR-type" evidence="3">
    <location>
        <begin position="33"/>
        <end position="74"/>
    </location>
</feature>
<sequence>MQLQPVANLLILGLRKLLRNALFSIRSEGLEVEIEEAVEAQPTTTTRKLAAELGVSHATIGRHLKRIEKVKKLAKWIPRKK</sequence>
<evidence type="ECO:0000256" key="1">
    <source>
        <dbReference type="ARBA" id="ARBA00023015"/>
    </source>
</evidence>
<keyword evidence="4" id="KW-1185">Reference proteome</keyword>
<dbReference type="AlphaFoldDB" id="A0A5S6Q611"/>
<evidence type="ECO:0000313" key="4">
    <source>
        <dbReference type="Proteomes" id="UP000046395"/>
    </source>
</evidence>
<evidence type="ECO:0000256" key="2">
    <source>
        <dbReference type="ARBA" id="ARBA00023163"/>
    </source>
</evidence>
<keyword evidence="2" id="KW-0804">Transcription</keyword>
<dbReference type="WBParaSite" id="TMUE_1000002594.1">
    <property type="protein sequence ID" value="TMUE_1000002594.1"/>
    <property type="gene ID" value="WBGene00298388"/>
</dbReference>
<dbReference type="InterPro" id="IPR036388">
    <property type="entry name" value="WH-like_DNA-bd_sf"/>
</dbReference>